<organism evidence="3 4">
    <name type="scientific">Pelagomonas calceolata</name>
    <dbReference type="NCBI Taxonomy" id="35677"/>
    <lineage>
        <taxon>Eukaryota</taxon>
        <taxon>Sar</taxon>
        <taxon>Stramenopiles</taxon>
        <taxon>Ochrophyta</taxon>
        <taxon>Pelagophyceae</taxon>
        <taxon>Pelagomonadales</taxon>
        <taxon>Pelagomonadaceae</taxon>
        <taxon>Pelagomonas</taxon>
    </lineage>
</organism>
<dbReference type="Proteomes" id="UP000789595">
    <property type="component" value="Unassembled WGS sequence"/>
</dbReference>
<protein>
    <recommendedName>
        <fullName evidence="2">Rhodanese domain-containing protein</fullName>
    </recommendedName>
</protein>
<dbReference type="OrthoDB" id="25002at2759"/>
<dbReference type="Pfam" id="PF17773">
    <property type="entry name" value="UPF0176_N"/>
    <property type="match status" value="1"/>
</dbReference>
<accession>A0A8J2X2P8</accession>
<dbReference type="PANTHER" id="PTHR43268:SF7">
    <property type="entry name" value="RHODANESE DOMAIN-CONTAINING PROTEIN"/>
    <property type="match status" value="1"/>
</dbReference>
<feature type="compositionally biased region" description="Pro residues" evidence="1">
    <location>
        <begin position="81"/>
        <end position="91"/>
    </location>
</feature>
<dbReference type="Pfam" id="PF12368">
    <property type="entry name" value="Rhodanese_C"/>
    <property type="match status" value="1"/>
</dbReference>
<proteinExistence type="predicted"/>
<dbReference type="Pfam" id="PF00581">
    <property type="entry name" value="Rhodanese"/>
    <property type="match status" value="1"/>
</dbReference>
<feature type="domain" description="Rhodanese" evidence="2">
    <location>
        <begin position="226"/>
        <end position="325"/>
    </location>
</feature>
<feature type="compositionally biased region" description="Pro residues" evidence="1">
    <location>
        <begin position="40"/>
        <end position="71"/>
    </location>
</feature>
<dbReference type="InterPro" id="IPR040503">
    <property type="entry name" value="TRHO_N"/>
</dbReference>
<comment type="caution">
    <text evidence="3">The sequence shown here is derived from an EMBL/GenBank/DDBJ whole genome shotgun (WGS) entry which is preliminary data.</text>
</comment>
<gene>
    <name evidence="3" type="ORF">PECAL_3P19060</name>
</gene>
<evidence type="ECO:0000259" key="2">
    <source>
        <dbReference type="PROSITE" id="PS50206"/>
    </source>
</evidence>
<evidence type="ECO:0000313" key="4">
    <source>
        <dbReference type="Proteomes" id="UP000789595"/>
    </source>
</evidence>
<dbReference type="AlphaFoldDB" id="A0A8J2X2P8"/>
<dbReference type="SUPFAM" id="SSF52821">
    <property type="entry name" value="Rhodanese/Cell cycle control phosphatase"/>
    <property type="match status" value="1"/>
</dbReference>
<dbReference type="PROSITE" id="PS50206">
    <property type="entry name" value="RHODANESE_3"/>
    <property type="match status" value="1"/>
</dbReference>
<sequence>MDLAARLGRPPTDGEAAAYRATRAARKSNGEPRAKRRRPAPAPAPEPAPAPAPAPEPAPPPAAAPPPPPPAADADRGPTAAAPPPPPPPRPTEAGPTTLVLFYAYRPTKASDRETTKAVAACHAAMQKHGVTGRLRVAREGYNATLTSTYEGSRAFCEDLSRIDAETFDGSVDFKFVDHLPQSHLMKGAKCWKVEEIVTYGITEKDAPLHKGANHLSPSEFHEALEDPSAVVIDVRNANETLIGRFAPPGGAEYIDPQMRRSTEFPEWVRRNKAKLEGKKVLMYCTGGVRCERASAFLAREGIRPHGQLEGGIHRYLEQYPDEGGHWVGKNYVFDRRFAHGAAKHDVVSRCGICSIPWDRYQAGAKCPSCSMEVLVCRTCQRAKKASPKCHLCT</sequence>
<evidence type="ECO:0000313" key="3">
    <source>
        <dbReference type="EMBL" id="CAH0371936.1"/>
    </source>
</evidence>
<dbReference type="EMBL" id="CAKKNE010000003">
    <property type="protein sequence ID" value="CAH0371936.1"/>
    <property type="molecule type" value="Genomic_DNA"/>
</dbReference>
<feature type="region of interest" description="Disordered" evidence="1">
    <location>
        <begin position="1"/>
        <end position="95"/>
    </location>
</feature>
<dbReference type="Gene3D" id="3.40.250.10">
    <property type="entry name" value="Rhodanese-like domain"/>
    <property type="match status" value="1"/>
</dbReference>
<dbReference type="InterPro" id="IPR022111">
    <property type="entry name" value="Rhodanese_C"/>
</dbReference>
<dbReference type="InterPro" id="IPR020936">
    <property type="entry name" value="TrhO"/>
</dbReference>
<dbReference type="SMART" id="SM00450">
    <property type="entry name" value="RHOD"/>
    <property type="match status" value="1"/>
</dbReference>
<dbReference type="InterPro" id="IPR036873">
    <property type="entry name" value="Rhodanese-like_dom_sf"/>
</dbReference>
<dbReference type="InterPro" id="IPR001763">
    <property type="entry name" value="Rhodanese-like_dom"/>
</dbReference>
<dbReference type="Gene3D" id="3.30.70.100">
    <property type="match status" value="1"/>
</dbReference>
<keyword evidence="4" id="KW-1185">Reference proteome</keyword>
<reference evidence="3" key="1">
    <citation type="submission" date="2021-11" db="EMBL/GenBank/DDBJ databases">
        <authorList>
            <consortium name="Genoscope - CEA"/>
            <person name="William W."/>
        </authorList>
    </citation>
    <scope>NUCLEOTIDE SEQUENCE</scope>
</reference>
<evidence type="ECO:0000256" key="1">
    <source>
        <dbReference type="SAM" id="MobiDB-lite"/>
    </source>
</evidence>
<dbReference type="PANTHER" id="PTHR43268">
    <property type="entry name" value="THIOSULFATE SULFURTRANSFERASE/RHODANESE-LIKE DOMAIN-CONTAINING PROTEIN 2"/>
    <property type="match status" value="1"/>
</dbReference>
<name>A0A8J2X2P8_9STRA</name>